<proteinExistence type="predicted"/>
<name>A0A2V0NL74_9CHLO</name>
<evidence type="ECO:0000259" key="4">
    <source>
        <dbReference type="Pfam" id="PF01494"/>
    </source>
</evidence>
<comment type="caution">
    <text evidence="5">The sequence shown here is derived from an EMBL/GenBank/DDBJ whole genome shotgun (WGS) entry which is preliminary data.</text>
</comment>
<reference evidence="5 6" key="1">
    <citation type="journal article" date="2018" name="Sci. Rep.">
        <title>Raphidocelis subcapitata (=Pseudokirchneriella subcapitata) provides an insight into genome evolution and environmental adaptations in the Sphaeropleales.</title>
        <authorList>
            <person name="Suzuki S."/>
            <person name="Yamaguchi H."/>
            <person name="Nakajima N."/>
            <person name="Kawachi M."/>
        </authorList>
    </citation>
    <scope>NUCLEOTIDE SEQUENCE [LARGE SCALE GENOMIC DNA]</scope>
    <source>
        <strain evidence="5 6">NIES-35</strain>
    </source>
</reference>
<sequence>MISSRAAPTQRPAAAALPAPRRPTVARPARRGGAAAAAAAAAGAAPPELDVAIAGAGPAGLAAAAALRRADPSLRVGLFERTPMTARGAGVLVGVNGLLALNAINPAIVEGLLARAIKLEGSERYSCDTGEYLEFQQMPNDKFKDRYGFTNALLGWADITAALQEQLPPGSVRSGAAVSGFERLPDGRLSVLGPAGAPLATARALVGADGWFSALRGALRPGAEAPTFKEIVVWRARLPRRDEWLDNPGRTKWWVPAKQHPGSLLAVLIPVPGGDLVWQCHAPMSLMRERGLAFDPITGEGASSHSEGPRARASDGAAAASDGAKARCLRAFEGFPGLARFLEVVEATPDDVITEHGLYQHLPDQIPQGHWGSGMVTLAGDAAHTATVDGTGMAQAFEDAAVLGKHVQQSGLSEASLRAYEAERARRVRAVFSMANRHGGDGGGGGPAAAV</sequence>
<dbReference type="Gene3D" id="3.50.50.60">
    <property type="entry name" value="FAD/NAD(P)-binding domain"/>
    <property type="match status" value="1"/>
</dbReference>
<dbReference type="Proteomes" id="UP000247498">
    <property type="component" value="Unassembled WGS sequence"/>
</dbReference>
<evidence type="ECO:0000313" key="6">
    <source>
        <dbReference type="Proteomes" id="UP000247498"/>
    </source>
</evidence>
<dbReference type="SUPFAM" id="SSF51905">
    <property type="entry name" value="FAD/NAD(P)-binding domain"/>
    <property type="match status" value="1"/>
</dbReference>
<evidence type="ECO:0000256" key="3">
    <source>
        <dbReference type="SAM" id="MobiDB-lite"/>
    </source>
</evidence>
<evidence type="ECO:0000256" key="2">
    <source>
        <dbReference type="ARBA" id="ARBA00023033"/>
    </source>
</evidence>
<dbReference type="PANTHER" id="PTHR13789">
    <property type="entry name" value="MONOOXYGENASE"/>
    <property type="match status" value="1"/>
</dbReference>
<gene>
    <name evidence="5" type="ORF">Rsub_00856</name>
</gene>
<feature type="region of interest" description="Disordered" evidence="3">
    <location>
        <begin position="297"/>
        <end position="318"/>
    </location>
</feature>
<dbReference type="InterPro" id="IPR050493">
    <property type="entry name" value="FAD-dep_Monooxygenase_BioMet"/>
</dbReference>
<keyword evidence="1" id="KW-0560">Oxidoreductase</keyword>
<dbReference type="Pfam" id="PF01494">
    <property type="entry name" value="FAD_binding_3"/>
    <property type="match status" value="1"/>
</dbReference>
<dbReference type="GO" id="GO:0004497">
    <property type="term" value="F:monooxygenase activity"/>
    <property type="evidence" value="ECO:0007669"/>
    <property type="project" value="UniProtKB-KW"/>
</dbReference>
<evidence type="ECO:0000256" key="1">
    <source>
        <dbReference type="ARBA" id="ARBA00023002"/>
    </source>
</evidence>
<dbReference type="InterPro" id="IPR002938">
    <property type="entry name" value="FAD-bd"/>
</dbReference>
<dbReference type="AlphaFoldDB" id="A0A2V0NL74"/>
<dbReference type="GO" id="GO:0071949">
    <property type="term" value="F:FAD binding"/>
    <property type="evidence" value="ECO:0007669"/>
    <property type="project" value="InterPro"/>
</dbReference>
<feature type="domain" description="FAD-binding" evidence="4">
    <location>
        <begin position="370"/>
        <end position="432"/>
    </location>
</feature>
<keyword evidence="2" id="KW-0503">Monooxygenase</keyword>
<accession>A0A2V0NL74</accession>
<feature type="region of interest" description="Disordered" evidence="3">
    <location>
        <begin position="1"/>
        <end position="30"/>
    </location>
</feature>
<dbReference type="STRING" id="307507.A0A2V0NL74"/>
<dbReference type="EMBL" id="BDRX01000003">
    <property type="protein sequence ID" value="GBF88144.1"/>
    <property type="molecule type" value="Genomic_DNA"/>
</dbReference>
<dbReference type="InterPro" id="IPR036188">
    <property type="entry name" value="FAD/NAD-bd_sf"/>
</dbReference>
<protein>
    <submittedName>
        <fullName evidence="5">FAD NAD(P)-binding domain-containing protein</fullName>
    </submittedName>
</protein>
<organism evidence="5 6">
    <name type="scientific">Raphidocelis subcapitata</name>
    <dbReference type="NCBI Taxonomy" id="307507"/>
    <lineage>
        <taxon>Eukaryota</taxon>
        <taxon>Viridiplantae</taxon>
        <taxon>Chlorophyta</taxon>
        <taxon>core chlorophytes</taxon>
        <taxon>Chlorophyceae</taxon>
        <taxon>CS clade</taxon>
        <taxon>Sphaeropleales</taxon>
        <taxon>Selenastraceae</taxon>
        <taxon>Raphidocelis</taxon>
    </lineage>
</organism>
<keyword evidence="6" id="KW-1185">Reference proteome</keyword>
<dbReference type="PRINTS" id="PR00420">
    <property type="entry name" value="RNGMNOXGNASE"/>
</dbReference>
<dbReference type="InParanoid" id="A0A2V0NL74"/>
<dbReference type="OrthoDB" id="531840at2759"/>
<evidence type="ECO:0000313" key="5">
    <source>
        <dbReference type="EMBL" id="GBF88144.1"/>
    </source>
</evidence>
<dbReference type="PANTHER" id="PTHR13789:SF309">
    <property type="entry name" value="PUTATIVE (AFU_ORTHOLOGUE AFUA_6G14510)-RELATED"/>
    <property type="match status" value="1"/>
</dbReference>